<feature type="region of interest" description="Disordered" evidence="1">
    <location>
        <begin position="28"/>
        <end position="74"/>
    </location>
</feature>
<evidence type="ECO:0000256" key="1">
    <source>
        <dbReference type="SAM" id="MobiDB-lite"/>
    </source>
</evidence>
<sequence>MRPIQAIFGSLAIATMLSVGCSSVQPQASVSPTSGVAPSAPVPQAEPQTDAGDGARVTSPSPAPKPPAPVAQSLGTPLPIEQMAIAGIPLQAPESAVRQRFGEPLSQVDEDWACCGMVRILGYAPDTTIKLLESLDGSTFEVFSFSTRNPDLATRAGIRVGDSHQTLLQTYGPPDGIREEEGHTLLFYGVPDEYAAALWFKLEGDLQSDPSRNRIVEIGYDAQLT</sequence>
<dbReference type="RefSeq" id="WP_316792678.1">
    <property type="nucleotide sequence ID" value="NZ_CP053540.1"/>
</dbReference>
<proteinExistence type="predicted"/>
<dbReference type="PROSITE" id="PS51257">
    <property type="entry name" value="PROKAR_LIPOPROTEIN"/>
    <property type="match status" value="1"/>
</dbReference>
<name>A0AA97B9V3_9CYAN</name>
<dbReference type="KEGG" id="tog:HNI00_09200"/>
<gene>
    <name evidence="3" type="ORF">HNI00_09200</name>
</gene>
<dbReference type="AlphaFoldDB" id="A0AA97B9V3"/>
<evidence type="ECO:0000313" key="3">
    <source>
        <dbReference type="EMBL" id="WOB43315.1"/>
    </source>
</evidence>
<organism evidence="3">
    <name type="scientific">Thermoleptolyngbya oregonensis NK1-22</name>
    <dbReference type="NCBI Taxonomy" id="2547457"/>
    <lineage>
        <taxon>Bacteria</taxon>
        <taxon>Bacillati</taxon>
        <taxon>Cyanobacteriota</taxon>
        <taxon>Cyanophyceae</taxon>
        <taxon>Oculatellales</taxon>
        <taxon>Oculatellaceae</taxon>
        <taxon>Thermoleptolyngbya</taxon>
    </lineage>
</organism>
<reference evidence="3" key="1">
    <citation type="submission" date="2020-05" db="EMBL/GenBank/DDBJ databases">
        <authorList>
            <person name="Zhu T."/>
            <person name="Keshari N."/>
            <person name="Lu X."/>
        </authorList>
    </citation>
    <scope>NUCLEOTIDE SEQUENCE</scope>
    <source>
        <strain evidence="3">NK1-22</strain>
    </source>
</reference>
<feature type="signal peptide" evidence="2">
    <location>
        <begin position="1"/>
        <end position="24"/>
    </location>
</feature>
<accession>A0AA97B9V3</accession>
<evidence type="ECO:0008006" key="4">
    <source>
        <dbReference type="Google" id="ProtNLM"/>
    </source>
</evidence>
<keyword evidence="2" id="KW-0732">Signal</keyword>
<evidence type="ECO:0000256" key="2">
    <source>
        <dbReference type="SAM" id="SignalP"/>
    </source>
</evidence>
<feature type="chain" id="PRO_5041700573" description="Lipoprotein" evidence="2">
    <location>
        <begin position="25"/>
        <end position="225"/>
    </location>
</feature>
<protein>
    <recommendedName>
        <fullName evidence="4">Lipoprotein</fullName>
    </recommendedName>
</protein>
<dbReference type="EMBL" id="CP053540">
    <property type="protein sequence ID" value="WOB43315.1"/>
    <property type="molecule type" value="Genomic_DNA"/>
</dbReference>